<dbReference type="Gene3D" id="3.40.640.10">
    <property type="entry name" value="Type I PLP-dependent aspartate aminotransferase-like (Major domain)"/>
    <property type="match status" value="1"/>
</dbReference>
<accession>A0AAN6C6M8</accession>
<dbReference type="PANTHER" id="PTHR30244:SF34">
    <property type="entry name" value="DTDP-4-AMINO-4,6-DIDEOXYGALACTOSE TRANSAMINASE"/>
    <property type="match status" value="1"/>
</dbReference>
<gene>
    <name evidence="1" type="ORF">FAUST_2713</name>
</gene>
<sequence>MSQVYLPFSKAEIDEDTIADVSHVLRSGWLTNGSKVEEFEKMLSDYFGGRQVRTFNSGTSSLEIGLRVAGIRPGDHVITTPISWVATANVILAIGATPVFADIDRKTRNIDLEQVEKAITQRTKAIIPVHLAGRPVDMDRLYDISKKHNLRVVEDAAQAIGSTWKGKRIGSFGDIVSFSFQATKNITTGEGGCLVLNDEKEAALAEKLRFQGMVRSGYDGMEVDVLGGKHNMNEIAATIGLGQFGRLEEITAKRRILAQHYFTSFGPDFEQVYEVQLPLADTQNSNWHLFQLVLPDWIPRPVFQEDMKKLHQIGIGCHYPAIHLFKLYREQGFREGMFPVAEQVGRSIVTLPMFPSMAESDVERVVIAARAVLETHK</sequence>
<keyword evidence="2" id="KW-1185">Reference proteome</keyword>
<proteinExistence type="predicted"/>
<dbReference type="GO" id="GO:0000271">
    <property type="term" value="P:polysaccharide biosynthetic process"/>
    <property type="evidence" value="ECO:0007669"/>
    <property type="project" value="TreeGrafter"/>
</dbReference>
<dbReference type="Proteomes" id="UP000537989">
    <property type="component" value="Unassembled WGS sequence"/>
</dbReference>
<dbReference type="InterPro" id="IPR015424">
    <property type="entry name" value="PyrdxlP-dep_Trfase"/>
</dbReference>
<dbReference type="InterPro" id="IPR015421">
    <property type="entry name" value="PyrdxlP-dep_Trfase_major"/>
</dbReference>
<dbReference type="AlphaFoldDB" id="A0AAN6C6M8"/>
<dbReference type="InterPro" id="IPR000653">
    <property type="entry name" value="DegT/StrS_aminotransferase"/>
</dbReference>
<name>A0AAN6C6M8_FUSAU</name>
<comment type="caution">
    <text evidence="1">The sequence shown here is derived from an EMBL/GenBank/DDBJ whole genome shotgun (WGS) entry which is preliminary data.</text>
</comment>
<dbReference type="PANTHER" id="PTHR30244">
    <property type="entry name" value="TRANSAMINASE"/>
    <property type="match status" value="1"/>
</dbReference>
<dbReference type="EMBL" id="JAAMOD010000056">
    <property type="protein sequence ID" value="KAF5243718.1"/>
    <property type="molecule type" value="Genomic_DNA"/>
</dbReference>
<dbReference type="SUPFAM" id="SSF53383">
    <property type="entry name" value="PLP-dependent transferases"/>
    <property type="match status" value="1"/>
</dbReference>
<dbReference type="GO" id="GO:0008483">
    <property type="term" value="F:transaminase activity"/>
    <property type="evidence" value="ECO:0007669"/>
    <property type="project" value="TreeGrafter"/>
</dbReference>
<dbReference type="Gene3D" id="3.90.1150.10">
    <property type="entry name" value="Aspartate Aminotransferase, domain 1"/>
    <property type="match status" value="1"/>
</dbReference>
<protein>
    <recommendedName>
        <fullName evidence="3">Aminotransferase DegT</fullName>
    </recommendedName>
</protein>
<dbReference type="CDD" id="cd00616">
    <property type="entry name" value="AHBA_syn"/>
    <property type="match status" value="1"/>
</dbReference>
<dbReference type="Pfam" id="PF01041">
    <property type="entry name" value="DegT_DnrJ_EryC1"/>
    <property type="match status" value="1"/>
</dbReference>
<dbReference type="PIRSF" id="PIRSF000390">
    <property type="entry name" value="PLP_StrS"/>
    <property type="match status" value="1"/>
</dbReference>
<dbReference type="InterPro" id="IPR015422">
    <property type="entry name" value="PyrdxlP-dep_Trfase_small"/>
</dbReference>
<evidence type="ECO:0008006" key="3">
    <source>
        <dbReference type="Google" id="ProtNLM"/>
    </source>
</evidence>
<evidence type="ECO:0000313" key="1">
    <source>
        <dbReference type="EMBL" id="KAF5243718.1"/>
    </source>
</evidence>
<reference evidence="1 2" key="1">
    <citation type="submission" date="2020-02" db="EMBL/GenBank/DDBJ databases">
        <title>Identification and distribution of gene clusters putatively required for synthesis of sphingolipid metabolism inhibitors in phylogenetically diverse species of the filamentous fungus Fusarium.</title>
        <authorList>
            <person name="Kim H.-S."/>
            <person name="Busman M."/>
            <person name="Brown D.W."/>
            <person name="Divon H."/>
            <person name="Uhlig S."/>
            <person name="Proctor R.H."/>
        </authorList>
    </citation>
    <scope>NUCLEOTIDE SEQUENCE [LARGE SCALE GENOMIC DNA]</scope>
    <source>
        <strain evidence="1 2">NRRL 2903</strain>
    </source>
</reference>
<dbReference type="GO" id="GO:0030170">
    <property type="term" value="F:pyridoxal phosphate binding"/>
    <property type="evidence" value="ECO:0007669"/>
    <property type="project" value="TreeGrafter"/>
</dbReference>
<organism evidence="1 2">
    <name type="scientific">Fusarium austroamericanum</name>
    <dbReference type="NCBI Taxonomy" id="282268"/>
    <lineage>
        <taxon>Eukaryota</taxon>
        <taxon>Fungi</taxon>
        <taxon>Dikarya</taxon>
        <taxon>Ascomycota</taxon>
        <taxon>Pezizomycotina</taxon>
        <taxon>Sordariomycetes</taxon>
        <taxon>Hypocreomycetidae</taxon>
        <taxon>Hypocreales</taxon>
        <taxon>Nectriaceae</taxon>
        <taxon>Fusarium</taxon>
    </lineage>
</organism>
<evidence type="ECO:0000313" key="2">
    <source>
        <dbReference type="Proteomes" id="UP000537989"/>
    </source>
</evidence>